<dbReference type="EMBL" id="LSMT01000422">
    <property type="protein sequence ID" value="PFX18245.1"/>
    <property type="molecule type" value="Genomic_DNA"/>
</dbReference>
<dbReference type="InterPro" id="IPR000276">
    <property type="entry name" value="GPCR_Rhodpsn"/>
</dbReference>
<dbReference type="STRING" id="50429.A0A2B4RPQ7"/>
<keyword evidence="5" id="KW-0297">G-protein coupled receptor</keyword>
<dbReference type="GO" id="GO:0005886">
    <property type="term" value="C:plasma membrane"/>
    <property type="evidence" value="ECO:0007669"/>
    <property type="project" value="UniProtKB-SubCell"/>
</dbReference>
<reference evidence="13" key="1">
    <citation type="journal article" date="2017" name="bioRxiv">
        <title>Comparative analysis of the genomes of Stylophora pistillata and Acropora digitifera provides evidence for extensive differences between species of corals.</title>
        <authorList>
            <person name="Voolstra C.R."/>
            <person name="Li Y."/>
            <person name="Liew Y.J."/>
            <person name="Baumgarten S."/>
            <person name="Zoccola D."/>
            <person name="Flot J.-F."/>
            <person name="Tambutte S."/>
            <person name="Allemand D."/>
            <person name="Aranda M."/>
        </authorList>
    </citation>
    <scope>NUCLEOTIDE SEQUENCE [LARGE SCALE GENOMIC DNA]</scope>
</reference>
<feature type="transmembrane region" description="Helical" evidence="10">
    <location>
        <begin position="259"/>
        <end position="281"/>
    </location>
</feature>
<dbReference type="CDD" id="cd00637">
    <property type="entry name" value="7tm_classA_rhodopsin-like"/>
    <property type="match status" value="1"/>
</dbReference>
<feature type="transmembrane region" description="Helical" evidence="10">
    <location>
        <begin position="129"/>
        <end position="151"/>
    </location>
</feature>
<dbReference type="PANTHER" id="PTHR24246:SF27">
    <property type="entry name" value="ADENOSINE RECEPTOR, ISOFORM A"/>
    <property type="match status" value="1"/>
</dbReference>
<sequence length="450" mass="50897">MFVVKPLFTKLIMTGLTTILGLVSVCGNGLVTAIVVRFKSLRTVPNILLFNHALVDLVNAIVSVPLYTTYTVLEASWFRGKTLAIMTSFFDPVYIAINLSSLLAMIINIFLAISYDLRYNAWKSNKKALLCVFLIWFIGMVFVIIVSIPLLDIDLGNAHVTEYRAVIYEQGKYFVASFMAFFIISVAILGFLTARAIKSQWKKLAEMNLSPRQAEFRLKRDIRACKTIAITIATNFFAHVPAILFAVVDSEEGSTAEVWFGFFAIYSLYLSSAMNPIIYYLRNSRLQSALRQFLKDPLGSSDFRENSAVKINARPRHNDDVIVRTEHERVGNTYAMELDLLEGQTRRNISYDQEGAEIVLSIIRMSIEAWTQTNGNDTERGGCRMPRPEVPSTLTACWEEQVENDGKQGNLDKERGTKDSIRRKRAIFSCVSSRETKVHPQDERLCTIMA</sequence>
<evidence type="ECO:0000256" key="7">
    <source>
        <dbReference type="ARBA" id="ARBA00023170"/>
    </source>
</evidence>
<dbReference type="PROSITE" id="PS50262">
    <property type="entry name" value="G_PROTEIN_RECEP_F1_2"/>
    <property type="match status" value="1"/>
</dbReference>
<evidence type="ECO:0000256" key="10">
    <source>
        <dbReference type="SAM" id="Phobius"/>
    </source>
</evidence>
<keyword evidence="9" id="KW-0807">Transducer</keyword>
<feature type="transmembrane region" description="Helical" evidence="10">
    <location>
        <begin position="227"/>
        <end position="247"/>
    </location>
</feature>
<dbReference type="PANTHER" id="PTHR24246">
    <property type="entry name" value="OLFACTORY RECEPTOR AND ADENOSINE RECEPTOR"/>
    <property type="match status" value="1"/>
</dbReference>
<dbReference type="Proteomes" id="UP000225706">
    <property type="component" value="Unassembled WGS sequence"/>
</dbReference>
<dbReference type="GO" id="GO:0004930">
    <property type="term" value="F:G protein-coupled receptor activity"/>
    <property type="evidence" value="ECO:0007669"/>
    <property type="project" value="UniProtKB-KW"/>
</dbReference>
<feature type="transmembrane region" description="Helical" evidence="10">
    <location>
        <begin position="93"/>
        <end position="117"/>
    </location>
</feature>
<evidence type="ECO:0000256" key="8">
    <source>
        <dbReference type="ARBA" id="ARBA00023180"/>
    </source>
</evidence>
<protein>
    <submittedName>
        <fullName evidence="12">Galanin receptor type 2</fullName>
    </submittedName>
</protein>
<evidence type="ECO:0000256" key="4">
    <source>
        <dbReference type="ARBA" id="ARBA00022989"/>
    </source>
</evidence>
<keyword evidence="7 12" id="KW-0675">Receptor</keyword>
<keyword evidence="4 10" id="KW-1133">Transmembrane helix</keyword>
<evidence type="ECO:0000256" key="9">
    <source>
        <dbReference type="ARBA" id="ARBA00023224"/>
    </source>
</evidence>
<comment type="caution">
    <text evidence="12">The sequence shown here is derived from an EMBL/GenBank/DDBJ whole genome shotgun (WGS) entry which is preliminary data.</text>
</comment>
<evidence type="ECO:0000259" key="11">
    <source>
        <dbReference type="PROSITE" id="PS50262"/>
    </source>
</evidence>
<keyword evidence="8" id="KW-0325">Glycoprotein</keyword>
<keyword evidence="6 10" id="KW-0472">Membrane</keyword>
<feature type="transmembrane region" description="Helical" evidence="10">
    <location>
        <begin position="12"/>
        <end position="36"/>
    </location>
</feature>
<keyword evidence="3 10" id="KW-0812">Transmembrane</keyword>
<evidence type="ECO:0000256" key="5">
    <source>
        <dbReference type="ARBA" id="ARBA00023040"/>
    </source>
</evidence>
<evidence type="ECO:0000256" key="2">
    <source>
        <dbReference type="ARBA" id="ARBA00022475"/>
    </source>
</evidence>
<dbReference type="PRINTS" id="PR00237">
    <property type="entry name" value="GPCRRHODOPSN"/>
</dbReference>
<organism evidence="12 13">
    <name type="scientific">Stylophora pistillata</name>
    <name type="common">Smooth cauliflower coral</name>
    <dbReference type="NCBI Taxonomy" id="50429"/>
    <lineage>
        <taxon>Eukaryota</taxon>
        <taxon>Metazoa</taxon>
        <taxon>Cnidaria</taxon>
        <taxon>Anthozoa</taxon>
        <taxon>Hexacorallia</taxon>
        <taxon>Scleractinia</taxon>
        <taxon>Astrocoeniina</taxon>
        <taxon>Pocilloporidae</taxon>
        <taxon>Stylophora</taxon>
    </lineage>
</organism>
<feature type="transmembrane region" description="Helical" evidence="10">
    <location>
        <begin position="171"/>
        <end position="194"/>
    </location>
</feature>
<evidence type="ECO:0000256" key="3">
    <source>
        <dbReference type="ARBA" id="ARBA00022692"/>
    </source>
</evidence>
<dbReference type="OrthoDB" id="5977317at2759"/>
<proteinExistence type="predicted"/>
<comment type="subcellular location">
    <subcellularLocation>
        <location evidence="1">Cell membrane</location>
        <topology evidence="1">Multi-pass membrane protein</topology>
    </subcellularLocation>
</comment>
<accession>A0A2B4RPQ7</accession>
<evidence type="ECO:0000313" key="12">
    <source>
        <dbReference type="EMBL" id="PFX18245.1"/>
    </source>
</evidence>
<keyword evidence="2" id="KW-1003">Cell membrane</keyword>
<name>A0A2B4RPQ7_STYPI</name>
<evidence type="ECO:0000256" key="6">
    <source>
        <dbReference type="ARBA" id="ARBA00023136"/>
    </source>
</evidence>
<evidence type="ECO:0000256" key="1">
    <source>
        <dbReference type="ARBA" id="ARBA00004651"/>
    </source>
</evidence>
<gene>
    <name evidence="12" type="primary">GALR2</name>
    <name evidence="12" type="ORF">AWC38_SpisGene17404</name>
</gene>
<dbReference type="Pfam" id="PF00001">
    <property type="entry name" value="7tm_1"/>
    <property type="match status" value="1"/>
</dbReference>
<evidence type="ECO:0000313" key="13">
    <source>
        <dbReference type="Proteomes" id="UP000225706"/>
    </source>
</evidence>
<keyword evidence="13" id="KW-1185">Reference proteome</keyword>
<dbReference type="InterPro" id="IPR017452">
    <property type="entry name" value="GPCR_Rhodpsn_7TM"/>
</dbReference>
<dbReference type="AlphaFoldDB" id="A0A2B4RPQ7"/>
<feature type="domain" description="G-protein coupled receptors family 1 profile" evidence="11">
    <location>
        <begin position="27"/>
        <end position="279"/>
    </location>
</feature>
<dbReference type="Gene3D" id="1.20.1070.10">
    <property type="entry name" value="Rhodopsin 7-helix transmembrane proteins"/>
    <property type="match status" value="1"/>
</dbReference>
<dbReference type="SUPFAM" id="SSF81321">
    <property type="entry name" value="Family A G protein-coupled receptor-like"/>
    <property type="match status" value="1"/>
</dbReference>
<feature type="transmembrane region" description="Helical" evidence="10">
    <location>
        <begin position="48"/>
        <end position="73"/>
    </location>
</feature>